<keyword evidence="5" id="KW-1185">Reference proteome</keyword>
<feature type="signal peptide" evidence="2">
    <location>
        <begin position="1"/>
        <end position="25"/>
    </location>
</feature>
<organism evidence="4 5">
    <name type="scientific">Holtiella tumoricola</name>
    <dbReference type="NCBI Taxonomy" id="3018743"/>
    <lineage>
        <taxon>Bacteria</taxon>
        <taxon>Bacillati</taxon>
        <taxon>Bacillota</taxon>
        <taxon>Clostridia</taxon>
        <taxon>Lachnospirales</taxon>
        <taxon>Cellulosilyticaceae</taxon>
        <taxon>Holtiella</taxon>
    </lineage>
</organism>
<dbReference type="RefSeq" id="WP_271012273.1">
    <property type="nucleotide sequence ID" value="NZ_JAQIFT010000043.1"/>
</dbReference>
<name>A0AA42J186_9FIRM</name>
<dbReference type="SMART" id="SM00062">
    <property type="entry name" value="PBPb"/>
    <property type="match status" value="1"/>
</dbReference>
<dbReference type="PROSITE" id="PS51257">
    <property type="entry name" value="PROKAR_LIPOPROTEIN"/>
    <property type="match status" value="1"/>
</dbReference>
<feature type="domain" description="Solute-binding protein family 3/N-terminal" evidence="3">
    <location>
        <begin position="54"/>
        <end position="287"/>
    </location>
</feature>
<feature type="chain" id="PRO_5041223081" evidence="2">
    <location>
        <begin position="26"/>
        <end position="291"/>
    </location>
</feature>
<proteinExistence type="predicted"/>
<reference evidence="4" key="1">
    <citation type="journal article" date="2023" name="Int. J. Syst. Evol. Microbiol.">
        <title>&lt;i&gt;Holtiella tumoricola&lt;/i&gt; gen. nov. sp. nov., isolated from a human clinical sample.</title>
        <authorList>
            <person name="Allen-Vercoe E."/>
            <person name="Daigneault M.C."/>
            <person name="Vancuren S.J."/>
            <person name="Cochrane K."/>
            <person name="O'Neal L.L."/>
            <person name="Sankaranarayanan K."/>
            <person name="Lawson P.A."/>
        </authorList>
    </citation>
    <scope>NUCLEOTIDE SEQUENCE</scope>
    <source>
        <strain evidence="4">CC70A</strain>
    </source>
</reference>
<evidence type="ECO:0000256" key="1">
    <source>
        <dbReference type="ARBA" id="ARBA00022729"/>
    </source>
</evidence>
<dbReference type="InterPro" id="IPR001638">
    <property type="entry name" value="Solute-binding_3/MltF_N"/>
</dbReference>
<dbReference type="PANTHER" id="PTHR35936">
    <property type="entry name" value="MEMBRANE-BOUND LYTIC MUREIN TRANSGLYCOSYLASE F"/>
    <property type="match status" value="1"/>
</dbReference>
<dbReference type="Proteomes" id="UP001169242">
    <property type="component" value="Unassembled WGS sequence"/>
</dbReference>
<sequence>MKRMKMLVKAMGVCTVITMMSLTLGGCSKSDTKTVETTKGSEGESEKDASDKIKVSVGIGNIFVPFCYLDDDENPAGYDYEVVCAVAEKLEDKYEFTINPDDFSNLLIGLDTKKYDMAVHHFGYTDERAENYLYAEEADMYFGSFHVGYLKGRTGITDFESCKGLTAVTTNGTMAETILLNWNKENPDSSLKVEYATDLSVIATGIKNGLYDVFIESEYDLNLFNSKYDNVLAYSDYNITPEGYNDGAYFIYPKGAEELQQDVDTAIRELREEGILKGISEEILGKDYSKK</sequence>
<dbReference type="SUPFAM" id="SSF53850">
    <property type="entry name" value="Periplasmic binding protein-like II"/>
    <property type="match status" value="1"/>
</dbReference>
<dbReference type="Gene3D" id="3.40.190.10">
    <property type="entry name" value="Periplasmic binding protein-like II"/>
    <property type="match status" value="2"/>
</dbReference>
<dbReference type="AlphaFoldDB" id="A0AA42J186"/>
<evidence type="ECO:0000256" key="2">
    <source>
        <dbReference type="SAM" id="SignalP"/>
    </source>
</evidence>
<keyword evidence="1 2" id="KW-0732">Signal</keyword>
<dbReference type="EMBL" id="JAQIFT010000043">
    <property type="protein sequence ID" value="MDA3731973.1"/>
    <property type="molecule type" value="Genomic_DNA"/>
</dbReference>
<protein>
    <submittedName>
        <fullName evidence="4">Transporter substrate-binding domain-containing protein</fullName>
    </submittedName>
</protein>
<evidence type="ECO:0000313" key="5">
    <source>
        <dbReference type="Proteomes" id="UP001169242"/>
    </source>
</evidence>
<evidence type="ECO:0000313" key="4">
    <source>
        <dbReference type="EMBL" id="MDA3731973.1"/>
    </source>
</evidence>
<evidence type="ECO:0000259" key="3">
    <source>
        <dbReference type="SMART" id="SM00062"/>
    </source>
</evidence>
<comment type="caution">
    <text evidence="4">The sequence shown here is derived from an EMBL/GenBank/DDBJ whole genome shotgun (WGS) entry which is preliminary data.</text>
</comment>
<accession>A0AA42J186</accession>
<dbReference type="Pfam" id="PF00497">
    <property type="entry name" value="SBP_bac_3"/>
    <property type="match status" value="1"/>
</dbReference>
<gene>
    <name evidence="4" type="ORF">PBV87_10825</name>
</gene>
<dbReference type="PANTHER" id="PTHR35936:SF18">
    <property type="entry name" value="L-CYSTINE-BINDING PROTEIN TCYJ"/>
    <property type="match status" value="1"/>
</dbReference>